<dbReference type="PANTHER" id="PTHR40459">
    <property type="entry name" value="CONSERVED HYPOTHETICAL ALANINE AND LEUCINE RICH PROTEIN"/>
    <property type="match status" value="1"/>
</dbReference>
<dbReference type="Proteomes" id="UP000308528">
    <property type="component" value="Unassembled WGS sequence"/>
</dbReference>
<gene>
    <name evidence="2" type="ORF">E4021_00390</name>
</gene>
<dbReference type="Gene3D" id="3.40.50.720">
    <property type="entry name" value="NAD(P)-binding Rossmann-like Domain"/>
    <property type="match status" value="1"/>
</dbReference>
<evidence type="ECO:0000313" key="3">
    <source>
        <dbReference type="Proteomes" id="UP000308528"/>
    </source>
</evidence>
<dbReference type="InterPro" id="IPR018931">
    <property type="entry name" value="DUF2520"/>
</dbReference>
<evidence type="ECO:0000313" key="2">
    <source>
        <dbReference type="EMBL" id="THH41087.1"/>
    </source>
</evidence>
<reference evidence="2 3" key="1">
    <citation type="submission" date="2019-04" db="EMBL/GenBank/DDBJ databases">
        <title>Lewinella litorea sp. nov., isolated from a marine sand.</title>
        <authorList>
            <person name="Yoon J.-H."/>
        </authorList>
    </citation>
    <scope>NUCLEOTIDE SEQUENCE [LARGE SCALE GENOMIC DNA]</scope>
    <source>
        <strain evidence="2 3">HSMS-39</strain>
    </source>
</reference>
<evidence type="ECO:0000259" key="1">
    <source>
        <dbReference type="Pfam" id="PF10728"/>
    </source>
</evidence>
<accession>A0A4S4NPS8</accession>
<dbReference type="InterPro" id="IPR008927">
    <property type="entry name" value="6-PGluconate_DH-like_C_sf"/>
</dbReference>
<name>A0A4S4NPS8_9BACT</name>
<dbReference type="Pfam" id="PF10728">
    <property type="entry name" value="DUF2520"/>
    <property type="match status" value="1"/>
</dbReference>
<comment type="caution">
    <text evidence="2">The sequence shown here is derived from an EMBL/GenBank/DDBJ whole genome shotgun (WGS) entry which is preliminary data.</text>
</comment>
<organism evidence="2 3">
    <name type="scientific">Neolewinella litorea</name>
    <dbReference type="NCBI Taxonomy" id="2562452"/>
    <lineage>
        <taxon>Bacteria</taxon>
        <taxon>Pseudomonadati</taxon>
        <taxon>Bacteroidota</taxon>
        <taxon>Saprospiria</taxon>
        <taxon>Saprospirales</taxon>
        <taxon>Lewinellaceae</taxon>
        <taxon>Neolewinella</taxon>
    </lineage>
</organism>
<sequence length="283" mass="31716">MGLSHPSLARPVSLSTIAIVGNGNLTWHFSRVLGGRCVVAGHRREDDSGDKSPVPYAQLSNYPLEAVFLAVPDNEIAAASQQLRGILQPHIPIFHTSGATPADRISGYFQHRGVLWPIRSLRRGEAVSHWRDLPLVIYASTEPGATYLRRLAAELSDTVTWLDDLQRAQLHLAAVFSNNFVTALYDIAYQLCDAKDIPFELLLPIIRHTAHSQDGRRPAVRQTGAAVRGDTATMERHLSLLQRPEYRQLYRDISRLIFEYRLPKDDPDLRRDANDDLEDKGIA</sequence>
<dbReference type="Gene3D" id="1.10.1040.20">
    <property type="entry name" value="ProC-like, C-terminal domain"/>
    <property type="match status" value="1"/>
</dbReference>
<keyword evidence="3" id="KW-1185">Reference proteome</keyword>
<feature type="domain" description="DUF2520" evidence="1">
    <location>
        <begin position="135"/>
        <end position="255"/>
    </location>
</feature>
<proteinExistence type="predicted"/>
<dbReference type="EMBL" id="SRSF01000001">
    <property type="protein sequence ID" value="THH41087.1"/>
    <property type="molecule type" value="Genomic_DNA"/>
</dbReference>
<dbReference type="SUPFAM" id="SSF48179">
    <property type="entry name" value="6-phosphogluconate dehydrogenase C-terminal domain-like"/>
    <property type="match status" value="1"/>
</dbReference>
<protein>
    <submittedName>
        <fullName evidence="2">DUF2520 domain-containing protein</fullName>
    </submittedName>
</protein>
<dbReference type="OrthoDB" id="9810755at2"/>
<dbReference type="AlphaFoldDB" id="A0A4S4NPS8"/>
<dbReference type="InterPro" id="IPR037108">
    <property type="entry name" value="TM1727-like_C_sf"/>
</dbReference>
<dbReference type="PANTHER" id="PTHR40459:SF1">
    <property type="entry name" value="CONSERVED HYPOTHETICAL ALANINE AND LEUCINE RICH PROTEIN"/>
    <property type="match status" value="1"/>
</dbReference>